<sequence length="335" mass="37034">MPLSSFSLLFVIFCYCGVGVVYSQSIGGTVTGTTTSTTGSKPEVTLWQFGTHRLAWGISTLPVVNMGVASDGLATTFLYEVLVSTSPKKEFSSRTIVASASGWKEHFDNQNPEFIECKFIDEHEGICFDPTTTASGTPLAFSFPIGSTIAPTVTPTPTVPPTPRFSTSASPTNLMTSKLRVGGIVGCVLGGVLAMCLMILTMWILLRQRRRKSLRSESDNLNESKRVSNGSIEVLCPRNSEGRSISPSQSTKQRITMVDSPPPNMPSYDFENHALHRDLRNKEYVEKGKVPYPQSKSSRVLIHETHEESLRHRMDALLERLGKFEERRSHREQVS</sequence>
<protein>
    <submittedName>
        <fullName evidence="3">Uncharacterized protein</fullName>
    </submittedName>
</protein>
<keyword evidence="1" id="KW-1133">Transmembrane helix</keyword>
<evidence type="ECO:0000256" key="2">
    <source>
        <dbReference type="SAM" id="SignalP"/>
    </source>
</evidence>
<evidence type="ECO:0000313" key="4">
    <source>
        <dbReference type="Proteomes" id="UP000518752"/>
    </source>
</evidence>
<dbReference type="OrthoDB" id="2962003at2759"/>
<gene>
    <name evidence="3" type="ORF">D9757_006607</name>
</gene>
<evidence type="ECO:0000313" key="3">
    <source>
        <dbReference type="EMBL" id="KAF5387528.1"/>
    </source>
</evidence>
<keyword evidence="1" id="KW-0812">Transmembrane</keyword>
<organism evidence="3 4">
    <name type="scientific">Collybiopsis confluens</name>
    <dbReference type="NCBI Taxonomy" id="2823264"/>
    <lineage>
        <taxon>Eukaryota</taxon>
        <taxon>Fungi</taxon>
        <taxon>Dikarya</taxon>
        <taxon>Basidiomycota</taxon>
        <taxon>Agaricomycotina</taxon>
        <taxon>Agaricomycetes</taxon>
        <taxon>Agaricomycetidae</taxon>
        <taxon>Agaricales</taxon>
        <taxon>Marasmiineae</taxon>
        <taxon>Omphalotaceae</taxon>
        <taxon>Collybiopsis</taxon>
    </lineage>
</organism>
<keyword evidence="4" id="KW-1185">Reference proteome</keyword>
<keyword evidence="1" id="KW-0472">Membrane</keyword>
<keyword evidence="2" id="KW-0732">Signal</keyword>
<feature type="chain" id="PRO_5034856443" evidence="2">
    <location>
        <begin position="24"/>
        <end position="335"/>
    </location>
</feature>
<accession>A0A8H5HQD6</accession>
<name>A0A8H5HQD6_9AGAR</name>
<dbReference type="AlphaFoldDB" id="A0A8H5HQD6"/>
<feature type="signal peptide" evidence="2">
    <location>
        <begin position="1"/>
        <end position="23"/>
    </location>
</feature>
<dbReference type="EMBL" id="JAACJN010000031">
    <property type="protein sequence ID" value="KAF5387528.1"/>
    <property type="molecule type" value="Genomic_DNA"/>
</dbReference>
<dbReference type="Proteomes" id="UP000518752">
    <property type="component" value="Unassembled WGS sequence"/>
</dbReference>
<comment type="caution">
    <text evidence="3">The sequence shown here is derived from an EMBL/GenBank/DDBJ whole genome shotgun (WGS) entry which is preliminary data.</text>
</comment>
<feature type="transmembrane region" description="Helical" evidence="1">
    <location>
        <begin position="181"/>
        <end position="206"/>
    </location>
</feature>
<evidence type="ECO:0000256" key="1">
    <source>
        <dbReference type="SAM" id="Phobius"/>
    </source>
</evidence>
<reference evidence="3 4" key="1">
    <citation type="journal article" date="2020" name="ISME J.">
        <title>Uncovering the hidden diversity of litter-decomposition mechanisms in mushroom-forming fungi.</title>
        <authorList>
            <person name="Floudas D."/>
            <person name="Bentzer J."/>
            <person name="Ahren D."/>
            <person name="Johansson T."/>
            <person name="Persson P."/>
            <person name="Tunlid A."/>
        </authorList>
    </citation>
    <scope>NUCLEOTIDE SEQUENCE [LARGE SCALE GENOMIC DNA]</scope>
    <source>
        <strain evidence="3 4">CBS 406.79</strain>
    </source>
</reference>
<proteinExistence type="predicted"/>